<dbReference type="GeneID" id="85358156"/>
<dbReference type="AlphaFoldDB" id="A0AA39JEW5"/>
<dbReference type="EMBL" id="JAUEPS010000070">
    <property type="protein sequence ID" value="KAK0441490.1"/>
    <property type="molecule type" value="Genomic_DNA"/>
</dbReference>
<name>A0AA39JEW5_ARMTA</name>
<evidence type="ECO:0000313" key="1">
    <source>
        <dbReference type="EMBL" id="KAK0441490.1"/>
    </source>
</evidence>
<accession>A0AA39JEW5</accession>
<protein>
    <submittedName>
        <fullName evidence="1">Uncharacterized protein</fullName>
    </submittedName>
</protein>
<keyword evidence="2" id="KW-1185">Reference proteome</keyword>
<dbReference type="RefSeq" id="XP_060323995.1">
    <property type="nucleotide sequence ID" value="XM_060474608.1"/>
</dbReference>
<evidence type="ECO:0000313" key="2">
    <source>
        <dbReference type="Proteomes" id="UP001175211"/>
    </source>
</evidence>
<dbReference type="Proteomes" id="UP001175211">
    <property type="component" value="Unassembled WGS sequence"/>
</dbReference>
<sequence>MFGLWTRPFLIGTLCRYQHQHQHHILSMKHIKRPSHIPCSESSKLQRDTFIRWNTFLIDLITRSITSIIDVLKGPYSQGEKVPGGPSQSCTKIFQTNADLQKRVLQRKTNCCLIPGTISRESTEVTWMVPRISCTCSLCETAGLVQMQFSCTRTSFRSLITTRPASISMCISFSFLPLSSGVHLNYHIIISREGGS</sequence>
<reference evidence="1" key="1">
    <citation type="submission" date="2023-06" db="EMBL/GenBank/DDBJ databases">
        <authorList>
            <consortium name="Lawrence Berkeley National Laboratory"/>
            <person name="Ahrendt S."/>
            <person name="Sahu N."/>
            <person name="Indic B."/>
            <person name="Wong-Bajracharya J."/>
            <person name="Merenyi Z."/>
            <person name="Ke H.-M."/>
            <person name="Monk M."/>
            <person name="Kocsube S."/>
            <person name="Drula E."/>
            <person name="Lipzen A."/>
            <person name="Balint B."/>
            <person name="Henrissat B."/>
            <person name="Andreopoulos B."/>
            <person name="Martin F.M."/>
            <person name="Harder C.B."/>
            <person name="Rigling D."/>
            <person name="Ford K.L."/>
            <person name="Foster G.D."/>
            <person name="Pangilinan J."/>
            <person name="Papanicolaou A."/>
            <person name="Barry K."/>
            <person name="LaButti K."/>
            <person name="Viragh M."/>
            <person name="Koriabine M."/>
            <person name="Yan M."/>
            <person name="Riley R."/>
            <person name="Champramary S."/>
            <person name="Plett K.L."/>
            <person name="Tsai I.J."/>
            <person name="Slot J."/>
            <person name="Sipos G."/>
            <person name="Plett J."/>
            <person name="Nagy L.G."/>
            <person name="Grigoriev I.V."/>
        </authorList>
    </citation>
    <scope>NUCLEOTIDE SEQUENCE</scope>
    <source>
        <strain evidence="1">CCBAS 213</strain>
    </source>
</reference>
<comment type="caution">
    <text evidence="1">The sequence shown here is derived from an EMBL/GenBank/DDBJ whole genome shotgun (WGS) entry which is preliminary data.</text>
</comment>
<gene>
    <name evidence="1" type="ORF">EV420DRAFT_1580193</name>
</gene>
<organism evidence="1 2">
    <name type="scientific">Armillaria tabescens</name>
    <name type="common">Ringless honey mushroom</name>
    <name type="synonym">Agaricus tabescens</name>
    <dbReference type="NCBI Taxonomy" id="1929756"/>
    <lineage>
        <taxon>Eukaryota</taxon>
        <taxon>Fungi</taxon>
        <taxon>Dikarya</taxon>
        <taxon>Basidiomycota</taxon>
        <taxon>Agaricomycotina</taxon>
        <taxon>Agaricomycetes</taxon>
        <taxon>Agaricomycetidae</taxon>
        <taxon>Agaricales</taxon>
        <taxon>Marasmiineae</taxon>
        <taxon>Physalacriaceae</taxon>
        <taxon>Desarmillaria</taxon>
    </lineage>
</organism>
<proteinExistence type="predicted"/>